<dbReference type="EMBL" id="CM042019">
    <property type="protein sequence ID" value="KAI3823332.1"/>
    <property type="molecule type" value="Genomic_DNA"/>
</dbReference>
<accession>A0ACB9JTG4</accession>
<organism evidence="1 2">
    <name type="scientific">Smallanthus sonchifolius</name>
    <dbReference type="NCBI Taxonomy" id="185202"/>
    <lineage>
        <taxon>Eukaryota</taxon>
        <taxon>Viridiplantae</taxon>
        <taxon>Streptophyta</taxon>
        <taxon>Embryophyta</taxon>
        <taxon>Tracheophyta</taxon>
        <taxon>Spermatophyta</taxon>
        <taxon>Magnoliopsida</taxon>
        <taxon>eudicotyledons</taxon>
        <taxon>Gunneridae</taxon>
        <taxon>Pentapetalae</taxon>
        <taxon>asterids</taxon>
        <taxon>campanulids</taxon>
        <taxon>Asterales</taxon>
        <taxon>Asteraceae</taxon>
        <taxon>Asteroideae</taxon>
        <taxon>Heliantheae alliance</taxon>
        <taxon>Millerieae</taxon>
        <taxon>Smallanthus</taxon>
    </lineage>
</organism>
<dbReference type="Proteomes" id="UP001056120">
    <property type="component" value="Linkage Group LG02"/>
</dbReference>
<reference evidence="1 2" key="2">
    <citation type="journal article" date="2022" name="Mol. Ecol. Resour.">
        <title>The genomes of chicory, endive, great burdock and yacon provide insights into Asteraceae paleo-polyploidization history and plant inulin production.</title>
        <authorList>
            <person name="Fan W."/>
            <person name="Wang S."/>
            <person name="Wang H."/>
            <person name="Wang A."/>
            <person name="Jiang F."/>
            <person name="Liu H."/>
            <person name="Zhao H."/>
            <person name="Xu D."/>
            <person name="Zhang Y."/>
        </authorList>
    </citation>
    <scope>NUCLEOTIDE SEQUENCE [LARGE SCALE GENOMIC DNA]</scope>
    <source>
        <strain evidence="2">cv. Yunnan</strain>
        <tissue evidence="1">Leaves</tissue>
    </source>
</reference>
<protein>
    <submittedName>
        <fullName evidence="1">Uncharacterized protein</fullName>
    </submittedName>
</protein>
<keyword evidence="2" id="KW-1185">Reference proteome</keyword>
<sequence>MALVDILHMNSGDDDSSYANNSLLQKTVIENATPFLKRTIKGMAKQDVFFDHCFVIADLGCSSGMNTLLVASSIIDTIHEVCQENNRKTPQLQVCLNDLFGNDFNNLFKLLPNFYKIHKRDKGENSGPCFVSAVPGSFYGRLFPDESLHLVHSSYSVHWLSQVPEDLENNKLNIYIAKTSPLNVVQAYGKQFHIDFTKFLQLRSEEIVSGGHMVLTIRSRSSLDPTSDDCSSYWELLTISLLEMLKEELVGEADINSFNLPFYYPHMDELRNIIEAQGSFSLDDMNIFELNWDQCDTDDTNMNEFTHEPIHNHGEKTTKVIRAITEPLFTSHFGKSITDVLFKKLGKNVAEHRATKKPRHLSVFVSLIKK</sequence>
<name>A0ACB9JTG4_9ASTR</name>
<comment type="caution">
    <text evidence="1">The sequence shown here is derived from an EMBL/GenBank/DDBJ whole genome shotgun (WGS) entry which is preliminary data.</text>
</comment>
<evidence type="ECO:0000313" key="1">
    <source>
        <dbReference type="EMBL" id="KAI3823332.1"/>
    </source>
</evidence>
<reference evidence="2" key="1">
    <citation type="journal article" date="2022" name="Mol. Ecol. Resour.">
        <title>The genomes of chicory, endive, great burdock and yacon provide insights into Asteraceae palaeo-polyploidization history and plant inulin production.</title>
        <authorList>
            <person name="Fan W."/>
            <person name="Wang S."/>
            <person name="Wang H."/>
            <person name="Wang A."/>
            <person name="Jiang F."/>
            <person name="Liu H."/>
            <person name="Zhao H."/>
            <person name="Xu D."/>
            <person name="Zhang Y."/>
        </authorList>
    </citation>
    <scope>NUCLEOTIDE SEQUENCE [LARGE SCALE GENOMIC DNA]</scope>
    <source>
        <strain evidence="2">cv. Yunnan</strain>
    </source>
</reference>
<gene>
    <name evidence="1" type="ORF">L1987_04767</name>
</gene>
<proteinExistence type="predicted"/>
<evidence type="ECO:0000313" key="2">
    <source>
        <dbReference type="Proteomes" id="UP001056120"/>
    </source>
</evidence>